<feature type="transmembrane region" description="Helical" evidence="1">
    <location>
        <begin position="43"/>
        <end position="61"/>
    </location>
</feature>
<feature type="transmembrane region" description="Helical" evidence="1">
    <location>
        <begin position="73"/>
        <end position="95"/>
    </location>
</feature>
<evidence type="ECO:0000313" key="2">
    <source>
        <dbReference type="EMBL" id="PKK79535.1"/>
    </source>
</evidence>
<reference evidence="2 3" key="1">
    <citation type="submission" date="2016-04" db="EMBL/GenBank/DDBJ databases">
        <title>Genome analyses suggest a sexual origin of heterokaryosis in a supposedly ancient asexual fungus.</title>
        <authorList>
            <person name="Ropars J."/>
            <person name="Sedzielewska K."/>
            <person name="Noel J."/>
            <person name="Charron P."/>
            <person name="Farinelli L."/>
            <person name="Marton T."/>
            <person name="Kruger M."/>
            <person name="Pelin A."/>
            <person name="Brachmann A."/>
            <person name="Corradi N."/>
        </authorList>
    </citation>
    <scope>NUCLEOTIDE SEQUENCE [LARGE SCALE GENOMIC DNA]</scope>
    <source>
        <strain evidence="2 3">C2</strain>
    </source>
</reference>
<accession>A0A2N1P0D6</accession>
<proteinExistence type="predicted"/>
<dbReference type="VEuPathDB" id="FungiDB:FUN_004823"/>
<evidence type="ECO:0000313" key="3">
    <source>
        <dbReference type="Proteomes" id="UP000233469"/>
    </source>
</evidence>
<gene>
    <name evidence="2" type="ORF">RhiirC2_704974</name>
</gene>
<reference evidence="2 3" key="2">
    <citation type="submission" date="2017-10" db="EMBL/GenBank/DDBJ databases">
        <title>Extensive intraspecific genome diversity in a model arbuscular mycorrhizal fungus.</title>
        <authorList>
            <person name="Chen E.C.H."/>
            <person name="Morin E."/>
            <person name="Baudet D."/>
            <person name="Noel J."/>
            <person name="Ndikumana S."/>
            <person name="Charron P."/>
            <person name="St-Onge C."/>
            <person name="Giorgi J."/>
            <person name="Grigoriev I.V."/>
            <person name="Roux C."/>
            <person name="Martin F.M."/>
            <person name="Corradi N."/>
        </authorList>
    </citation>
    <scope>NUCLEOTIDE SEQUENCE [LARGE SCALE GENOMIC DNA]</scope>
    <source>
        <strain evidence="2 3">C2</strain>
    </source>
</reference>
<dbReference type="VEuPathDB" id="FungiDB:RhiirA1_481195"/>
<sequence>MVLNRYVSALTLRFKSVKYVSALTLRFKSVCIGFDFALRFRNLFFVDIALSLGFELISTSLNRYQFSTLNLNMPIWCVSSFGFGTLIWVSAPLALGLRSGISSIMGSVKHSDHVSVMVTSVRTEKAQEHVMINYLQGTTKTAGPF</sequence>
<dbReference type="EMBL" id="LLXL01000042">
    <property type="protein sequence ID" value="PKK79535.1"/>
    <property type="molecule type" value="Genomic_DNA"/>
</dbReference>
<evidence type="ECO:0000256" key="1">
    <source>
        <dbReference type="SAM" id="Phobius"/>
    </source>
</evidence>
<dbReference type="VEuPathDB" id="FungiDB:RhiirFUN_012264"/>
<organism evidence="2 3">
    <name type="scientific">Rhizophagus irregularis</name>
    <dbReference type="NCBI Taxonomy" id="588596"/>
    <lineage>
        <taxon>Eukaryota</taxon>
        <taxon>Fungi</taxon>
        <taxon>Fungi incertae sedis</taxon>
        <taxon>Mucoromycota</taxon>
        <taxon>Glomeromycotina</taxon>
        <taxon>Glomeromycetes</taxon>
        <taxon>Glomerales</taxon>
        <taxon>Glomeraceae</taxon>
        <taxon>Rhizophagus</taxon>
    </lineage>
</organism>
<comment type="caution">
    <text evidence="2">The sequence shown here is derived from an EMBL/GenBank/DDBJ whole genome shotgun (WGS) entry which is preliminary data.</text>
</comment>
<dbReference type="Proteomes" id="UP000233469">
    <property type="component" value="Unassembled WGS sequence"/>
</dbReference>
<keyword evidence="1" id="KW-1133">Transmembrane helix</keyword>
<keyword evidence="1" id="KW-0472">Membrane</keyword>
<keyword evidence="1" id="KW-0812">Transmembrane</keyword>
<dbReference type="AlphaFoldDB" id="A0A2N1P0D6"/>
<name>A0A2N1P0D6_9GLOM</name>
<protein>
    <submittedName>
        <fullName evidence="2">Uncharacterized protein</fullName>
    </submittedName>
</protein>